<dbReference type="Proteomes" id="UP000614601">
    <property type="component" value="Unassembled WGS sequence"/>
</dbReference>
<feature type="signal peptide" evidence="3">
    <location>
        <begin position="1"/>
        <end position="19"/>
    </location>
</feature>
<dbReference type="OrthoDB" id="10681309at2759"/>
<evidence type="ECO:0000313" key="4">
    <source>
        <dbReference type="EMBL" id="CAD5225079.1"/>
    </source>
</evidence>
<feature type="chain" id="PRO_5036221369" evidence="3">
    <location>
        <begin position="20"/>
        <end position="545"/>
    </location>
</feature>
<dbReference type="AlphaFoldDB" id="A0A811LCU9"/>
<feature type="transmembrane region" description="Helical" evidence="2">
    <location>
        <begin position="304"/>
        <end position="331"/>
    </location>
</feature>
<feature type="region of interest" description="Disordered" evidence="1">
    <location>
        <begin position="196"/>
        <end position="215"/>
    </location>
</feature>
<comment type="caution">
    <text evidence="4">The sequence shown here is derived from an EMBL/GenBank/DDBJ whole genome shotgun (WGS) entry which is preliminary data.</text>
</comment>
<protein>
    <submittedName>
        <fullName evidence="4">Uncharacterized protein</fullName>
    </submittedName>
</protein>
<dbReference type="Proteomes" id="UP000783686">
    <property type="component" value="Unassembled WGS sequence"/>
</dbReference>
<reference evidence="4" key="1">
    <citation type="submission" date="2020-09" db="EMBL/GenBank/DDBJ databases">
        <authorList>
            <person name="Kikuchi T."/>
        </authorList>
    </citation>
    <scope>NUCLEOTIDE SEQUENCE</scope>
    <source>
        <strain evidence="4">SH1</strain>
    </source>
</reference>
<dbReference type="EMBL" id="CAJFCW020000005">
    <property type="protein sequence ID" value="CAG9120429.1"/>
    <property type="molecule type" value="Genomic_DNA"/>
</dbReference>
<evidence type="ECO:0000256" key="1">
    <source>
        <dbReference type="SAM" id="MobiDB-lite"/>
    </source>
</evidence>
<dbReference type="EMBL" id="CAJFDH010000005">
    <property type="protein sequence ID" value="CAD5225079.1"/>
    <property type="molecule type" value="Genomic_DNA"/>
</dbReference>
<proteinExistence type="predicted"/>
<keyword evidence="5" id="KW-1185">Reference proteome</keyword>
<feature type="transmembrane region" description="Helical" evidence="2">
    <location>
        <begin position="495"/>
        <end position="526"/>
    </location>
</feature>
<keyword evidence="2" id="KW-1133">Transmembrane helix</keyword>
<name>A0A811LCU9_9BILA</name>
<gene>
    <name evidence="4" type="ORF">BOKJ2_LOCUS11399</name>
</gene>
<evidence type="ECO:0000256" key="3">
    <source>
        <dbReference type="SAM" id="SignalP"/>
    </source>
</evidence>
<organism evidence="4 5">
    <name type="scientific">Bursaphelenchus okinawaensis</name>
    <dbReference type="NCBI Taxonomy" id="465554"/>
    <lineage>
        <taxon>Eukaryota</taxon>
        <taxon>Metazoa</taxon>
        <taxon>Ecdysozoa</taxon>
        <taxon>Nematoda</taxon>
        <taxon>Chromadorea</taxon>
        <taxon>Rhabditida</taxon>
        <taxon>Tylenchina</taxon>
        <taxon>Tylenchomorpha</taxon>
        <taxon>Aphelenchoidea</taxon>
        <taxon>Aphelenchoididae</taxon>
        <taxon>Bursaphelenchus</taxon>
    </lineage>
</organism>
<evidence type="ECO:0000313" key="5">
    <source>
        <dbReference type="Proteomes" id="UP000614601"/>
    </source>
</evidence>
<keyword evidence="2" id="KW-0812">Transmembrane</keyword>
<sequence>MYHCKVVVLLVLFGVTVYGACCNKQCCCPSCNGRCNEPTPPTIIPCQCDAPICTKAIVQIPIQFRIRPDTIYGAPIPIPGGFSPYKIPQYPQPPIPIPDQYAAPLFPIPIPGPNSTPAPPIWPPSDPTGSPYVPPYPIPDPTYKPPTYPSPPPYNPTLPYYNPTAPPYPPYDPTAPPYPPYDPTAPYLPYNPTAPPYSPYNPSPPDTPTLPPLPPIPTLPTEIPPVYPTPQPYVDSTPYPIYPPNGSYPIPMQNSSYVVPPYPVYPPAPVLIPSCGCCDQRCTCDNNCDCCPKCDDCDNIFTPWGIVIIVVSIILILLIIALLILACMFCVRMCRRRRETHPEPHRIQISGPYPSATYVPSSRRAEHSVEYTAQERYYDSESVATALAFSSDKSFSNMSWFRIRLLFIIFTTTQCYYLNKRSIYQQNQNGQGKFIEPGYSPYQPAVYPIPPVQPDYPVQPTNPSGVYPVVPPGKECEQCIVSWNDLVDWMKDGGAVAILIVLIVIGLLLCLICCLACGLAGAFGATRVNAQEPRDRNSEQTPPKK</sequence>
<keyword evidence="3" id="KW-0732">Signal</keyword>
<evidence type="ECO:0000256" key="2">
    <source>
        <dbReference type="SAM" id="Phobius"/>
    </source>
</evidence>
<keyword evidence="2" id="KW-0472">Membrane</keyword>
<accession>A0A811LCU9</accession>